<feature type="region of interest" description="Disordered" evidence="7">
    <location>
        <begin position="1606"/>
        <end position="1625"/>
    </location>
</feature>
<dbReference type="GO" id="GO:0005634">
    <property type="term" value="C:nucleus"/>
    <property type="evidence" value="ECO:0007669"/>
    <property type="project" value="TreeGrafter"/>
</dbReference>
<dbReference type="InterPro" id="IPR008271">
    <property type="entry name" value="Ser/Thr_kinase_AS"/>
</dbReference>
<accession>A0A9D4SK81</accession>
<dbReference type="Gene3D" id="3.30.930.10">
    <property type="entry name" value="Bira Bifunctional Protein, Domain 2"/>
    <property type="match status" value="1"/>
</dbReference>
<keyword evidence="2 6" id="KW-0547">Nucleotide-binding</keyword>
<evidence type="ECO:0000256" key="2">
    <source>
        <dbReference type="ARBA" id="ARBA00022741"/>
    </source>
</evidence>
<dbReference type="InterPro" id="IPR045864">
    <property type="entry name" value="aa-tRNA-synth_II/BPL/LPL"/>
</dbReference>
<evidence type="ECO:0000256" key="6">
    <source>
        <dbReference type="PROSITE-ProRule" id="PRU10141"/>
    </source>
</evidence>
<evidence type="ECO:0000313" key="9">
    <source>
        <dbReference type="EMBL" id="KAH7644947.1"/>
    </source>
</evidence>
<gene>
    <name evidence="9" type="ORF">HUG17_0485</name>
</gene>
<comment type="caution">
    <text evidence="9">The sequence shown here is derived from an EMBL/GenBank/DDBJ whole genome shotgun (WGS) entry which is preliminary data.</text>
</comment>
<reference evidence="9" key="1">
    <citation type="submission" date="2020-06" db="EMBL/GenBank/DDBJ databases">
        <authorList>
            <person name="Ji K."/>
            <person name="Li J."/>
        </authorList>
    </citation>
    <scope>NUCLEOTIDE SEQUENCE</scope>
    <source>
        <strain evidence="9">JKM2019</strain>
        <tissue evidence="9">Whole body</tissue>
    </source>
</reference>
<proteinExistence type="inferred from homology"/>
<keyword evidence="4 6" id="KW-0067">ATP-binding</keyword>
<feature type="domain" description="Protein kinase" evidence="8">
    <location>
        <begin position="676"/>
        <end position="983"/>
    </location>
</feature>
<dbReference type="PROSITE" id="PS00108">
    <property type="entry name" value="PROTEIN_KINASE_ST"/>
    <property type="match status" value="1"/>
</dbReference>
<keyword evidence="1" id="KW-0808">Transferase</keyword>
<dbReference type="PANTHER" id="PTHR11042">
    <property type="entry name" value="EUKARYOTIC TRANSLATION INITIATION FACTOR 2-ALPHA KINASE EIF2-ALPHA KINASE -RELATED"/>
    <property type="match status" value="1"/>
</dbReference>
<evidence type="ECO:0000259" key="8">
    <source>
        <dbReference type="PROSITE" id="PS50011"/>
    </source>
</evidence>
<dbReference type="SUPFAM" id="SSF55681">
    <property type="entry name" value="Class II aaRS and biotin synthetases"/>
    <property type="match status" value="1"/>
</dbReference>
<comment type="similarity">
    <text evidence="5">Belongs to the protein kinase superfamily. Ser/Thr protein kinase family. GCN2 subfamily.</text>
</comment>
<protein>
    <recommendedName>
        <fullName evidence="8">Protein kinase domain-containing protein</fullName>
    </recommendedName>
</protein>
<dbReference type="InterPro" id="IPR011009">
    <property type="entry name" value="Kinase-like_dom_sf"/>
</dbReference>
<dbReference type="InterPro" id="IPR000719">
    <property type="entry name" value="Prot_kinase_dom"/>
</dbReference>
<dbReference type="InterPro" id="IPR017441">
    <property type="entry name" value="Protein_kinase_ATP_BS"/>
</dbReference>
<evidence type="ECO:0000256" key="1">
    <source>
        <dbReference type="ARBA" id="ARBA00022679"/>
    </source>
</evidence>
<dbReference type="Gene3D" id="1.10.510.10">
    <property type="entry name" value="Transferase(Phosphotransferase) domain 1"/>
    <property type="match status" value="2"/>
</dbReference>
<feature type="compositionally biased region" description="Polar residues" evidence="7">
    <location>
        <begin position="1609"/>
        <end position="1625"/>
    </location>
</feature>
<dbReference type="GO" id="GO:0051246">
    <property type="term" value="P:regulation of protein metabolic process"/>
    <property type="evidence" value="ECO:0007669"/>
    <property type="project" value="UniProtKB-ARBA"/>
</dbReference>
<keyword evidence="3" id="KW-0418">Kinase</keyword>
<organism evidence="9">
    <name type="scientific">Dermatophagoides farinae</name>
    <name type="common">American house dust mite</name>
    <dbReference type="NCBI Taxonomy" id="6954"/>
    <lineage>
        <taxon>Eukaryota</taxon>
        <taxon>Metazoa</taxon>
        <taxon>Ecdysozoa</taxon>
        <taxon>Arthropoda</taxon>
        <taxon>Chelicerata</taxon>
        <taxon>Arachnida</taxon>
        <taxon>Acari</taxon>
        <taxon>Acariformes</taxon>
        <taxon>Sarcoptiformes</taxon>
        <taxon>Astigmata</taxon>
        <taxon>Psoroptidia</taxon>
        <taxon>Analgoidea</taxon>
        <taxon>Pyroglyphidae</taxon>
        <taxon>Dermatophagoidinae</taxon>
        <taxon>Dermatophagoides</taxon>
    </lineage>
</organism>
<reference evidence="9" key="2">
    <citation type="journal article" date="2021" name="World Allergy Organ. J.">
        <title>Chromosome-level assembly of Dermatophagoides farinae genome and transcriptome reveals two novel allergens Der f 37 and Der f 39.</title>
        <authorList>
            <person name="Chen J."/>
            <person name="Cai Z."/>
            <person name="Fan D."/>
            <person name="Hu J."/>
            <person name="Hou Y."/>
            <person name="He Y."/>
            <person name="Zhang Z."/>
            <person name="Zhao Z."/>
            <person name="Gao P."/>
            <person name="Hu W."/>
            <person name="Sun J."/>
            <person name="Li J."/>
            <person name="Ji K."/>
        </authorList>
    </citation>
    <scope>NUCLEOTIDE SEQUENCE</scope>
    <source>
        <strain evidence="9">JKM2019</strain>
    </source>
</reference>
<dbReference type="SMART" id="SM00220">
    <property type="entry name" value="S_TKc"/>
    <property type="match status" value="1"/>
</dbReference>
<evidence type="ECO:0000256" key="3">
    <source>
        <dbReference type="ARBA" id="ARBA00022777"/>
    </source>
</evidence>
<evidence type="ECO:0000256" key="7">
    <source>
        <dbReference type="SAM" id="MobiDB-lite"/>
    </source>
</evidence>
<dbReference type="GO" id="GO:0004672">
    <property type="term" value="F:protein kinase activity"/>
    <property type="evidence" value="ECO:0007669"/>
    <property type="project" value="InterPro"/>
</dbReference>
<dbReference type="Pfam" id="PF00069">
    <property type="entry name" value="Pkinase"/>
    <property type="match status" value="1"/>
</dbReference>
<dbReference type="PROSITE" id="PS00107">
    <property type="entry name" value="PROTEIN_KINASE_ATP"/>
    <property type="match status" value="1"/>
</dbReference>
<dbReference type="GO" id="GO:0005524">
    <property type="term" value="F:ATP binding"/>
    <property type="evidence" value="ECO:0007669"/>
    <property type="project" value="UniProtKB-UniRule"/>
</dbReference>
<dbReference type="Proteomes" id="UP000828236">
    <property type="component" value="Unassembled WGS sequence"/>
</dbReference>
<dbReference type="Gene3D" id="3.30.200.20">
    <property type="entry name" value="Phosphorylase Kinase, domain 1"/>
    <property type="match status" value="1"/>
</dbReference>
<evidence type="ECO:0000256" key="5">
    <source>
        <dbReference type="ARBA" id="ARBA00037982"/>
    </source>
</evidence>
<evidence type="ECO:0000256" key="4">
    <source>
        <dbReference type="ARBA" id="ARBA00022840"/>
    </source>
</evidence>
<dbReference type="EMBL" id="SDOV01000001">
    <property type="protein sequence ID" value="KAH7644947.1"/>
    <property type="molecule type" value="Genomic_DNA"/>
</dbReference>
<dbReference type="GO" id="GO:0005737">
    <property type="term" value="C:cytoplasm"/>
    <property type="evidence" value="ECO:0007669"/>
    <property type="project" value="TreeGrafter"/>
</dbReference>
<dbReference type="PROSITE" id="PS50011">
    <property type="entry name" value="PROTEIN_KINASE_DOM"/>
    <property type="match status" value="1"/>
</dbReference>
<dbReference type="GO" id="GO:0033554">
    <property type="term" value="P:cellular response to stress"/>
    <property type="evidence" value="ECO:0007669"/>
    <property type="project" value="UniProtKB-ARBA"/>
</dbReference>
<dbReference type="GO" id="GO:0010468">
    <property type="term" value="P:regulation of gene expression"/>
    <property type="evidence" value="ECO:0007669"/>
    <property type="project" value="UniProtKB-ARBA"/>
</dbReference>
<dbReference type="SUPFAM" id="SSF56112">
    <property type="entry name" value="Protein kinase-like (PK-like)"/>
    <property type="match status" value="2"/>
</dbReference>
<sequence>MTLDVVKINTSMQKRILFNEFQKMDPQISIHIIDLLNKLKNYYEKNPKKKNAFQRSVTILSFVSSFHQQIQKLTINHEVLFPFEENDYENAVIEMKKTYLNDKQKLGEFAPVHIDLSFVFSKEIIKYSSDCQFMLNIILDKSLPDTLPSITVTSMLPANKCRIDRLNRIFELFCEKYHENHDFLFNLMFHMNLFVKYLFQINADDMIFRLNETAKLILELVTKPIDPLPKDDYYWSMQQILEKERPLNEQIINDELKKINNDKMVAVELDENTIRSAIGDSSIVPPLKSTEFDYTVYSGKTMMSCRKNAEIDLIPMNSRYFFYKFGDLLFHSVFYEHIGYDKKQGEQYRYSQFEYDFSLLARRLRDLYPEFQSNMEYILKKIQEIIEDKIYNIINRKRFFSDYHHIESKWLKSDKSTEEKVMPTKLSIRIAKENLPKKEQNMASLGQICWLECFLDDSICIEDSKISRIVISMVESLNLLHENNMFYGHFDREKIYIGQHGDLKLYDAFLETFITNLIPIIVRSLIGDHERGIRKIDLDEFCENFHMSHIYANEIFNFGAFVLAIHTDFDINPLPPTIDHDIDNENKIRSKKNLKLIPMTRDPDFKSLLNLILLCMASDHNKRPTIKGLFMNDYIKKCIKEEFIIPNVNRKNNQNLNPFLSIDIDQAATSRLKSEFIVHESIGQGGFGFVLRALNKLDDSTYAIKIVKFRENQAKHVMNEVHHLSRLNHPNVVRYYSSWIDDTKFEDFENDLNLSCLDDQSDDSIITIDSPSNKMIPKKVLCIQMELCSSTTLNNLIKSNKIQKETNLRSKIFKQICDAIQYIHCLGIVHRDLKPSNIFFDGEYNVKVGDFGLAKLDLVPVSTNNEKSTPQQCSRNSSSYNLGTYLYMAPESRNLGAYKPDFKIDIFALGLIYFEMCYFMKTDSERIRLLNKFQNRTCEILKTVVKNIDPNDWNLIKLMTSFDPIKRPTAKELIEIMQDLKFLMTSITNKNYSVLDNLDSTRYRELISKIFESNNRTQEDIVYDFRANINPRNVWSEDEFNYKLVFLNFAKWTLELHSLLFGAVQMPIPIVMAKNFLQNQPGDRSVSLIDRKGTHIVLPDHHRGILARYLASNPHITLLRRFCIEKSFVRDIQSVNCFSHCNESTLDLIFPDTCQSSWILPYVEIIGFALQILPTFLPKFSHHSSRNSCSIKPYVDIVVSKDLVLKYDHSSYKFQIHLTNLNIFSMIFEQMELPQDNFTSLIHLLSHSHDLRANKTEFTIGINTMFPQINSSQSEILFDLFNLCETSAINLYNKIRLIFIKYSIGDESSLSTLENRVKPHIIEMETIQLLSRTYFCDKIDMEFNDLFEFKFSLLYLSSDSYYYNNIVINILLASDGQSSKLISTGGQYDNLINSFRLHMKMQNMKRLYAVGISIKFDLLIECMKLSILSQLNTPFDFDHSYNQMLNYRLQKIVANSCTGSRFSITDIIVIPYIVQSNQTNSNELKYPLDKVCKFIHKLRNDGYSTSVVAHTIVMNFDEKMVAKSNYFSDIYENAKYQAIQLIVVMQINDDGSEIIYWLNKIENRLIIGRNVFQIKCLTLESTIGKISELLTYDQISAERYVGISEKPSQKQTNQSITTNKTSRNIQQTYLSSQPESIADDRRRHNILHTELQKISSNLSLASQIEFITNGTDRRRHWTSLNAEIQKLGTILNLSNPNLKILAVEFPFSTVKKIAKLIDIDNLNSRTVDVIMNQNIINIKQSLKESYRLFSDSIDKTIKAICNFFSKNTSRSGGGGGGGNNMNGAIIILITFSDRYQYQLINSN</sequence>
<dbReference type="InterPro" id="IPR050339">
    <property type="entry name" value="CC_SR_Kinase"/>
</dbReference>
<feature type="binding site" evidence="6">
    <location>
        <position position="705"/>
    </location>
    <ligand>
        <name>ATP</name>
        <dbReference type="ChEBI" id="CHEBI:30616"/>
    </ligand>
</feature>
<name>A0A9D4SK81_DERFA</name>